<dbReference type="OrthoDB" id="413404at2759"/>
<feature type="coiled-coil region" evidence="6">
    <location>
        <begin position="180"/>
        <end position="273"/>
    </location>
</feature>
<keyword evidence="3" id="KW-0963">Cytoplasm</keyword>
<gene>
    <name evidence="7" type="ORF">X777_02634</name>
</gene>
<feature type="coiled-coil region" evidence="6">
    <location>
        <begin position="303"/>
        <end position="351"/>
    </location>
</feature>
<dbReference type="InterPro" id="IPR026099">
    <property type="entry name" value="Odf2-rel"/>
</dbReference>
<feature type="coiled-coil region" evidence="6">
    <location>
        <begin position="5"/>
        <end position="154"/>
    </location>
</feature>
<dbReference type="GO" id="GO:1902017">
    <property type="term" value="P:regulation of cilium assembly"/>
    <property type="evidence" value="ECO:0007669"/>
    <property type="project" value="TreeGrafter"/>
</dbReference>
<organism evidence="7 8">
    <name type="scientific">Ooceraea biroi</name>
    <name type="common">Clonal raider ant</name>
    <name type="synonym">Cerapachys biroi</name>
    <dbReference type="NCBI Taxonomy" id="2015173"/>
    <lineage>
        <taxon>Eukaryota</taxon>
        <taxon>Metazoa</taxon>
        <taxon>Ecdysozoa</taxon>
        <taxon>Arthropoda</taxon>
        <taxon>Hexapoda</taxon>
        <taxon>Insecta</taxon>
        <taxon>Pterygota</taxon>
        <taxon>Neoptera</taxon>
        <taxon>Endopterygota</taxon>
        <taxon>Hymenoptera</taxon>
        <taxon>Apocrita</taxon>
        <taxon>Aculeata</taxon>
        <taxon>Formicoidea</taxon>
        <taxon>Formicidae</taxon>
        <taxon>Dorylinae</taxon>
        <taxon>Ooceraea</taxon>
    </lineage>
</organism>
<evidence type="ECO:0000256" key="3">
    <source>
        <dbReference type="ARBA" id="ARBA00022490"/>
    </source>
</evidence>
<evidence type="ECO:0000256" key="2">
    <source>
        <dbReference type="ARBA" id="ARBA00009316"/>
    </source>
</evidence>
<evidence type="ECO:0000256" key="6">
    <source>
        <dbReference type="SAM" id="Coils"/>
    </source>
</evidence>
<dbReference type="AlphaFoldDB" id="A0A026VSG5"/>
<comment type="subcellular location">
    <subcellularLocation>
        <location evidence="1">Cytoplasm</location>
        <location evidence="1">Cytoskeleton</location>
        <location evidence="1">Microtubule organizing center</location>
        <location evidence="1">Centrosome</location>
    </subcellularLocation>
</comment>
<dbReference type="OMA" id="ECACKSM"/>
<comment type="similarity">
    <text evidence="2">Belongs to the ODF2 family.</text>
</comment>
<evidence type="ECO:0000313" key="8">
    <source>
        <dbReference type="Proteomes" id="UP000053097"/>
    </source>
</evidence>
<keyword evidence="8" id="KW-1185">Reference proteome</keyword>
<reference evidence="7 8" key="1">
    <citation type="journal article" date="2014" name="Curr. Biol.">
        <title>The genome of the clonal raider ant Cerapachys biroi.</title>
        <authorList>
            <person name="Oxley P.R."/>
            <person name="Ji L."/>
            <person name="Fetter-Pruneda I."/>
            <person name="McKenzie S.K."/>
            <person name="Li C."/>
            <person name="Hu H."/>
            <person name="Zhang G."/>
            <person name="Kronauer D.J."/>
        </authorList>
    </citation>
    <scope>NUCLEOTIDE SEQUENCE [LARGE SCALE GENOMIC DNA]</scope>
</reference>
<name>A0A026VSG5_OOCBI</name>
<dbReference type="GO" id="GO:0005813">
    <property type="term" value="C:centrosome"/>
    <property type="evidence" value="ECO:0007669"/>
    <property type="project" value="UniProtKB-SubCell"/>
</dbReference>
<dbReference type="PANTHER" id="PTHR23162">
    <property type="entry name" value="OUTER DENSE FIBER OF SPERM TAILS 2"/>
    <property type="match status" value="1"/>
</dbReference>
<evidence type="ECO:0000256" key="5">
    <source>
        <dbReference type="ARBA" id="ARBA00023212"/>
    </source>
</evidence>
<keyword evidence="5" id="KW-0206">Cytoskeleton</keyword>
<dbReference type="Proteomes" id="UP000053097">
    <property type="component" value="Unassembled WGS sequence"/>
</dbReference>
<dbReference type="PANTHER" id="PTHR23162:SF10">
    <property type="entry name" value="FI13205P"/>
    <property type="match status" value="1"/>
</dbReference>
<proteinExistence type="inferred from homology"/>
<protein>
    <submittedName>
        <fullName evidence="7">Outer dense fiber protein</fullName>
    </submittedName>
</protein>
<keyword evidence="4 6" id="KW-0175">Coiled coil</keyword>
<dbReference type="STRING" id="2015173.A0A026VSG5"/>
<dbReference type="EMBL" id="KK108498">
    <property type="protein sequence ID" value="EZA46698.1"/>
    <property type="molecule type" value="Genomic_DNA"/>
</dbReference>
<evidence type="ECO:0000313" key="7">
    <source>
        <dbReference type="EMBL" id="EZA46698.1"/>
    </source>
</evidence>
<accession>A0A026VSG5</accession>
<evidence type="ECO:0000256" key="1">
    <source>
        <dbReference type="ARBA" id="ARBA00004300"/>
    </source>
</evidence>
<evidence type="ECO:0000256" key="4">
    <source>
        <dbReference type="ARBA" id="ARBA00023054"/>
    </source>
</evidence>
<dbReference type="Gene3D" id="1.10.287.1490">
    <property type="match status" value="1"/>
</dbReference>
<sequence>MKSTSAAAQQQLRDLREQYARLQEDYKNKLCEVSCMRTDAEKLKQDTRDAREEKERMEIKLIDAQERLKLLEAERGNFEGHKEQLIEQEQALMVAKQRFRESQDELDELRSLIQDQAAQLEDYRNKYLQAQQQVEEQRRQLDLMEMDNARMNENVTLEIGRVKNQFQEKLAELAPLPDILKQMQMKMQEAQQMRLVAERSCEDLSRELSTRQDKVQTLQNQLEALRTEHHSLQDGRGKFEEVDRKCSELRHENERMKNTLARYEEHATQQQKRIYEKMHENTQLSSMLEQIREDSARQVARTKERCETMRRSMQGQIAEMERQLAQCKATARAAQRDRDEIRQKMQGQINNLDEAFKHAQGRIKSLQGHVNYLKTSYSNIFLGQGETPAGALPANDSCDCNY</sequence>